<proteinExistence type="predicted"/>
<gene>
    <name evidence="1" type="ORF">S03H2_64151</name>
</gene>
<name>X1K4Q5_9ZZZZ</name>
<reference evidence="1" key="1">
    <citation type="journal article" date="2014" name="Front. Microbiol.">
        <title>High frequency of phylogenetically diverse reductive dehalogenase-homologous genes in deep subseafloor sedimentary metagenomes.</title>
        <authorList>
            <person name="Kawai M."/>
            <person name="Futagami T."/>
            <person name="Toyoda A."/>
            <person name="Takaki Y."/>
            <person name="Nishi S."/>
            <person name="Hori S."/>
            <person name="Arai W."/>
            <person name="Tsubouchi T."/>
            <person name="Morono Y."/>
            <person name="Uchiyama I."/>
            <person name="Ito T."/>
            <person name="Fujiyama A."/>
            <person name="Inagaki F."/>
            <person name="Takami H."/>
        </authorList>
    </citation>
    <scope>NUCLEOTIDE SEQUENCE</scope>
    <source>
        <strain evidence="1">Expedition CK06-06</strain>
    </source>
</reference>
<accession>X1K4Q5</accession>
<dbReference type="EMBL" id="BARU01041639">
    <property type="protein sequence ID" value="GAH77038.1"/>
    <property type="molecule type" value="Genomic_DNA"/>
</dbReference>
<organism evidence="1">
    <name type="scientific">marine sediment metagenome</name>
    <dbReference type="NCBI Taxonomy" id="412755"/>
    <lineage>
        <taxon>unclassified sequences</taxon>
        <taxon>metagenomes</taxon>
        <taxon>ecological metagenomes</taxon>
    </lineage>
</organism>
<sequence>QMHGNMPWLAANLIYQPSYISLHTALSFYNLIPEAVYTTTSITTKKTNLFNTHIGNFSYNTVKKAVFGFGHKLLDFNFEHPVI</sequence>
<dbReference type="AlphaFoldDB" id="X1K4Q5"/>
<protein>
    <submittedName>
        <fullName evidence="1">Uncharacterized protein</fullName>
    </submittedName>
</protein>
<comment type="caution">
    <text evidence="1">The sequence shown here is derived from an EMBL/GenBank/DDBJ whole genome shotgun (WGS) entry which is preliminary data.</text>
</comment>
<evidence type="ECO:0000313" key="1">
    <source>
        <dbReference type="EMBL" id="GAH77038.1"/>
    </source>
</evidence>
<feature type="non-terminal residue" evidence="1">
    <location>
        <position position="1"/>
    </location>
</feature>